<dbReference type="Proteomes" id="UP000002027">
    <property type="component" value="Chromosome 2"/>
</dbReference>
<proteinExistence type="predicted"/>
<dbReference type="OrthoDB" id="156830at2"/>
<gene>
    <name evidence="2" type="ordered locus">Sthe_2732</name>
</gene>
<evidence type="ECO:0000313" key="3">
    <source>
        <dbReference type="Proteomes" id="UP000002027"/>
    </source>
</evidence>
<dbReference type="AlphaFoldDB" id="D1C8K3"/>
<dbReference type="HOGENOM" id="CLU_1174987_0_0_0"/>
<dbReference type="GO" id="GO:0005886">
    <property type="term" value="C:plasma membrane"/>
    <property type="evidence" value="ECO:0007669"/>
    <property type="project" value="TreeGrafter"/>
</dbReference>
<dbReference type="GO" id="GO:0004713">
    <property type="term" value="F:protein tyrosine kinase activity"/>
    <property type="evidence" value="ECO:0007669"/>
    <property type="project" value="TreeGrafter"/>
</dbReference>
<keyword evidence="1" id="KW-1133">Transmembrane helix</keyword>
<dbReference type="STRING" id="479434.Sthe_2732"/>
<evidence type="ECO:0000256" key="1">
    <source>
        <dbReference type="SAM" id="Phobius"/>
    </source>
</evidence>
<name>D1C8K3_SPHTD</name>
<keyword evidence="1" id="KW-0812">Transmembrane</keyword>
<dbReference type="InParanoid" id="D1C8K3"/>
<protein>
    <submittedName>
        <fullName evidence="2">Lipopolysaccharide biosynthesis protein</fullName>
    </submittedName>
</protein>
<dbReference type="eggNOG" id="COG3944">
    <property type="taxonomic scope" value="Bacteria"/>
</dbReference>
<reference evidence="2 3" key="2">
    <citation type="journal article" date="2010" name="Stand. Genomic Sci.">
        <title>Complete genome sequence of Desulfohalobium retbaense type strain (HR(100)).</title>
        <authorList>
            <person name="Spring S."/>
            <person name="Nolan M."/>
            <person name="Lapidus A."/>
            <person name="Glavina Del Rio T."/>
            <person name="Copeland A."/>
            <person name="Tice H."/>
            <person name="Cheng J.F."/>
            <person name="Lucas S."/>
            <person name="Land M."/>
            <person name="Chen F."/>
            <person name="Bruce D."/>
            <person name="Goodwin L."/>
            <person name="Pitluck S."/>
            <person name="Ivanova N."/>
            <person name="Mavromatis K."/>
            <person name="Mikhailova N."/>
            <person name="Pati A."/>
            <person name="Chen A."/>
            <person name="Palaniappan K."/>
            <person name="Hauser L."/>
            <person name="Chang Y.J."/>
            <person name="Jeffries C.D."/>
            <person name="Munk C."/>
            <person name="Kiss H."/>
            <person name="Chain P."/>
            <person name="Han C."/>
            <person name="Brettin T."/>
            <person name="Detter J.C."/>
            <person name="Schuler E."/>
            <person name="Goker M."/>
            <person name="Rohde M."/>
            <person name="Bristow J."/>
            <person name="Eisen J.A."/>
            <person name="Markowitz V."/>
            <person name="Hugenholtz P."/>
            <person name="Kyrpides N.C."/>
            <person name="Klenk H.P."/>
        </authorList>
    </citation>
    <scope>NUCLEOTIDE SEQUENCE [LARGE SCALE GENOMIC DNA]</scope>
    <source>
        <strain evidence="3">ATCC 49802 / DSM 20745 / S 6022</strain>
    </source>
</reference>
<dbReference type="EMBL" id="CP001824">
    <property type="protein sequence ID" value="ACZ40146.1"/>
    <property type="molecule type" value="Genomic_DNA"/>
</dbReference>
<feature type="transmembrane region" description="Helical" evidence="1">
    <location>
        <begin position="182"/>
        <end position="202"/>
    </location>
</feature>
<dbReference type="InterPro" id="IPR050445">
    <property type="entry name" value="Bact_polysacc_biosynth/exp"/>
</dbReference>
<dbReference type="PANTHER" id="PTHR32309">
    <property type="entry name" value="TYROSINE-PROTEIN KINASE"/>
    <property type="match status" value="1"/>
</dbReference>
<dbReference type="RefSeq" id="WP_012873184.1">
    <property type="nucleotide sequence ID" value="NC_013524.1"/>
</dbReference>
<dbReference type="FunCoup" id="D1C8K3">
    <property type="interactions" value="29"/>
</dbReference>
<dbReference type="PANTHER" id="PTHR32309:SF13">
    <property type="entry name" value="FERRIC ENTEROBACTIN TRANSPORT PROTEIN FEPE"/>
    <property type="match status" value="1"/>
</dbReference>
<keyword evidence="1" id="KW-0472">Membrane</keyword>
<dbReference type="KEGG" id="sti:Sthe_2732"/>
<keyword evidence="3" id="KW-1185">Reference proteome</keyword>
<accession>D1C8K3</accession>
<reference evidence="3" key="1">
    <citation type="submission" date="2009-11" db="EMBL/GenBank/DDBJ databases">
        <title>The complete chromosome 2 of Sphaerobacter thermophilus DSM 20745.</title>
        <authorList>
            <person name="Lucas S."/>
            <person name="Copeland A."/>
            <person name="Lapidus A."/>
            <person name="Glavina del Rio T."/>
            <person name="Dalin E."/>
            <person name="Tice H."/>
            <person name="Bruce D."/>
            <person name="Goodwin L."/>
            <person name="Pitluck S."/>
            <person name="Kyrpides N."/>
            <person name="Mavromatis K."/>
            <person name="Ivanova N."/>
            <person name="Mikhailova N."/>
            <person name="LaButti K.M."/>
            <person name="Clum A."/>
            <person name="Sun H.I."/>
            <person name="Brettin T."/>
            <person name="Detter J.C."/>
            <person name="Han C."/>
            <person name="Larimer F."/>
            <person name="Land M."/>
            <person name="Hauser L."/>
            <person name="Markowitz V."/>
            <person name="Cheng J.F."/>
            <person name="Hugenholtz P."/>
            <person name="Woyke T."/>
            <person name="Wu D."/>
            <person name="Steenblock K."/>
            <person name="Schneider S."/>
            <person name="Pukall R."/>
            <person name="Goeker M."/>
            <person name="Klenk H.P."/>
            <person name="Eisen J.A."/>
        </authorList>
    </citation>
    <scope>NUCLEOTIDE SEQUENCE [LARGE SCALE GENOMIC DNA]</scope>
    <source>
        <strain evidence="3">ATCC 49802 / DSM 20745 / S 6022</strain>
    </source>
</reference>
<evidence type="ECO:0000313" key="2">
    <source>
        <dbReference type="EMBL" id="ACZ40146.1"/>
    </source>
</evidence>
<organism evidence="2 3">
    <name type="scientific">Sphaerobacter thermophilus (strain ATCC 49802 / DSM 20745 / KCCM 41009 / NCIMB 13125 / S 6022)</name>
    <dbReference type="NCBI Taxonomy" id="479434"/>
    <lineage>
        <taxon>Bacteria</taxon>
        <taxon>Pseudomonadati</taxon>
        <taxon>Thermomicrobiota</taxon>
        <taxon>Thermomicrobia</taxon>
        <taxon>Sphaerobacterales</taxon>
        <taxon>Sphaerobacterineae</taxon>
        <taxon>Sphaerobacteraceae</taxon>
        <taxon>Sphaerobacter</taxon>
    </lineage>
</organism>
<sequence>MELKEYLAILLRRWYFVVVVPLLVLAGVIYQASQTTTTYTATLRMAVARTPDAPAPEEDFFRYDQYYAYLASEYLIDDLVEVVRGNVFAADVSRMLMASEGIEVSPGEIQGSLASERINRILTIRITSGDPNRAVAIAQAAASTLEEKAGSYFNFPNASDIVSVTPVQVPEHAAANSQRQQLILVLQVVIGLFAGVLIAFLVDYLDDTLRSPETVSAALDLPVIGTIPEGKGGR</sequence>
<feature type="transmembrane region" description="Helical" evidence="1">
    <location>
        <begin position="12"/>
        <end position="30"/>
    </location>
</feature>